<evidence type="ECO:0000313" key="3">
    <source>
        <dbReference type="EMBL" id="CAL4198522.1"/>
    </source>
</evidence>
<reference evidence="3 4" key="1">
    <citation type="submission" date="2024-05" db="EMBL/GenBank/DDBJ databases">
        <authorList>
            <person name="Wallberg A."/>
        </authorList>
    </citation>
    <scope>NUCLEOTIDE SEQUENCE [LARGE SCALE GENOMIC DNA]</scope>
</reference>
<keyword evidence="1" id="KW-0812">Transmembrane</keyword>
<feature type="chain" id="PRO_5043326702" evidence="2">
    <location>
        <begin position="22"/>
        <end position="130"/>
    </location>
</feature>
<feature type="transmembrane region" description="Helical" evidence="1">
    <location>
        <begin position="45"/>
        <end position="68"/>
    </location>
</feature>
<comment type="caution">
    <text evidence="3">The sequence shown here is derived from an EMBL/GenBank/DDBJ whole genome shotgun (WGS) entry which is preliminary data.</text>
</comment>
<dbReference type="PROSITE" id="PS51257">
    <property type="entry name" value="PROKAR_LIPOPROTEIN"/>
    <property type="match status" value="1"/>
</dbReference>
<dbReference type="AlphaFoldDB" id="A0AAV2SGP1"/>
<sequence length="130" mass="14118">MATKGLFALIFMVSCYGTSTAYETSPVFDAVVETGRTILFNNGTFELWTQALMILPFIVITSFLAALLSNKIVSGLLGDDNGGGNGYSTFTSEYGGGPNAGYYYDRDSKDSYGTYYNIARSISRAAQKYL</sequence>
<evidence type="ECO:0000256" key="1">
    <source>
        <dbReference type="SAM" id="Phobius"/>
    </source>
</evidence>
<dbReference type="EMBL" id="CAXKWB010074692">
    <property type="protein sequence ID" value="CAL4198522.1"/>
    <property type="molecule type" value="Genomic_DNA"/>
</dbReference>
<evidence type="ECO:0000256" key="2">
    <source>
        <dbReference type="SAM" id="SignalP"/>
    </source>
</evidence>
<accession>A0AAV2SGP1</accession>
<protein>
    <submittedName>
        <fullName evidence="3">Uncharacterized protein</fullName>
    </submittedName>
</protein>
<keyword evidence="4" id="KW-1185">Reference proteome</keyword>
<keyword evidence="2" id="KW-0732">Signal</keyword>
<keyword evidence="1" id="KW-0472">Membrane</keyword>
<dbReference type="Proteomes" id="UP001497623">
    <property type="component" value="Unassembled WGS sequence"/>
</dbReference>
<keyword evidence="1" id="KW-1133">Transmembrane helix</keyword>
<gene>
    <name evidence="3" type="ORF">MNOR_LOCUS37370</name>
</gene>
<feature type="signal peptide" evidence="2">
    <location>
        <begin position="1"/>
        <end position="21"/>
    </location>
</feature>
<proteinExistence type="predicted"/>
<evidence type="ECO:0000313" key="4">
    <source>
        <dbReference type="Proteomes" id="UP001497623"/>
    </source>
</evidence>
<organism evidence="3 4">
    <name type="scientific">Meganyctiphanes norvegica</name>
    <name type="common">Northern krill</name>
    <name type="synonym">Thysanopoda norvegica</name>
    <dbReference type="NCBI Taxonomy" id="48144"/>
    <lineage>
        <taxon>Eukaryota</taxon>
        <taxon>Metazoa</taxon>
        <taxon>Ecdysozoa</taxon>
        <taxon>Arthropoda</taxon>
        <taxon>Crustacea</taxon>
        <taxon>Multicrustacea</taxon>
        <taxon>Malacostraca</taxon>
        <taxon>Eumalacostraca</taxon>
        <taxon>Eucarida</taxon>
        <taxon>Euphausiacea</taxon>
        <taxon>Euphausiidae</taxon>
        <taxon>Meganyctiphanes</taxon>
    </lineage>
</organism>
<name>A0AAV2SGP1_MEGNR</name>